<dbReference type="PROSITE" id="PS50181">
    <property type="entry name" value="FBOX"/>
    <property type="match status" value="1"/>
</dbReference>
<dbReference type="Gene3D" id="1.20.1280.50">
    <property type="match status" value="1"/>
</dbReference>
<dbReference type="EMBL" id="PKMF04000123">
    <property type="protein sequence ID" value="KAK7848765.1"/>
    <property type="molecule type" value="Genomic_DNA"/>
</dbReference>
<dbReference type="Pfam" id="PF00646">
    <property type="entry name" value="F-box"/>
    <property type="match status" value="1"/>
</dbReference>
<evidence type="ECO:0000313" key="3">
    <source>
        <dbReference type="Proteomes" id="UP000237347"/>
    </source>
</evidence>
<name>A0AAW0LAJ8_QUESU</name>
<dbReference type="PANTHER" id="PTHR44259">
    <property type="entry name" value="OS07G0183000 PROTEIN-RELATED"/>
    <property type="match status" value="1"/>
</dbReference>
<dbReference type="SMART" id="SM00256">
    <property type="entry name" value="FBOX"/>
    <property type="match status" value="1"/>
</dbReference>
<dbReference type="InterPro" id="IPR001810">
    <property type="entry name" value="F-box_dom"/>
</dbReference>
<feature type="domain" description="F-box" evidence="1">
    <location>
        <begin position="40"/>
        <end position="95"/>
    </location>
</feature>
<dbReference type="Pfam" id="PF03478">
    <property type="entry name" value="Beta-prop_KIB1-4"/>
    <property type="match status" value="1"/>
</dbReference>
<dbReference type="AlphaFoldDB" id="A0AAW0LAJ8"/>
<evidence type="ECO:0000259" key="1">
    <source>
        <dbReference type="PROSITE" id="PS50181"/>
    </source>
</evidence>
<organism evidence="2 3">
    <name type="scientific">Quercus suber</name>
    <name type="common">Cork oak</name>
    <dbReference type="NCBI Taxonomy" id="58331"/>
    <lineage>
        <taxon>Eukaryota</taxon>
        <taxon>Viridiplantae</taxon>
        <taxon>Streptophyta</taxon>
        <taxon>Embryophyta</taxon>
        <taxon>Tracheophyta</taxon>
        <taxon>Spermatophyta</taxon>
        <taxon>Magnoliopsida</taxon>
        <taxon>eudicotyledons</taxon>
        <taxon>Gunneridae</taxon>
        <taxon>Pentapetalae</taxon>
        <taxon>rosids</taxon>
        <taxon>fabids</taxon>
        <taxon>Fagales</taxon>
        <taxon>Fagaceae</taxon>
        <taxon>Quercus</taxon>
    </lineage>
</organism>
<dbReference type="InterPro" id="IPR005174">
    <property type="entry name" value="KIB1-4_b-propeller"/>
</dbReference>
<keyword evidence="3" id="KW-1185">Reference proteome</keyword>
<gene>
    <name evidence="2" type="ORF">CFP56_004438</name>
</gene>
<evidence type="ECO:0000313" key="2">
    <source>
        <dbReference type="EMBL" id="KAK7848765.1"/>
    </source>
</evidence>
<dbReference type="InterPro" id="IPR036047">
    <property type="entry name" value="F-box-like_dom_sf"/>
</dbReference>
<accession>A0AAW0LAJ8</accession>
<reference evidence="2 3" key="1">
    <citation type="journal article" date="2018" name="Sci. Data">
        <title>The draft genome sequence of cork oak.</title>
        <authorList>
            <person name="Ramos A.M."/>
            <person name="Usie A."/>
            <person name="Barbosa P."/>
            <person name="Barros P.M."/>
            <person name="Capote T."/>
            <person name="Chaves I."/>
            <person name="Simoes F."/>
            <person name="Abreu I."/>
            <person name="Carrasquinho I."/>
            <person name="Faro C."/>
            <person name="Guimaraes J.B."/>
            <person name="Mendonca D."/>
            <person name="Nobrega F."/>
            <person name="Rodrigues L."/>
            <person name="Saibo N.J.M."/>
            <person name="Varela M.C."/>
            <person name="Egas C."/>
            <person name="Matos J."/>
            <person name="Miguel C.M."/>
            <person name="Oliveira M.M."/>
            <person name="Ricardo C.P."/>
            <person name="Goncalves S."/>
        </authorList>
    </citation>
    <scope>NUCLEOTIDE SEQUENCE [LARGE SCALE GENOMIC DNA]</scope>
    <source>
        <strain evidence="3">cv. HL8</strain>
    </source>
</reference>
<dbReference type="Proteomes" id="UP000237347">
    <property type="component" value="Unassembled WGS sequence"/>
</dbReference>
<protein>
    <submittedName>
        <fullName evidence="2">F-box protein</fullName>
    </submittedName>
</protein>
<sequence length="502" mass="57647">MGESFRKRRKILGERLRKRRKISSKAWKAETEAKYSSSSSYSWSDLPAELLGLILRKVPFVDTIRCKAVCSSWRSAATQSQAQSHSIQSTPWLMLPSDQEGDFTTSRFFNLAEKKVYKIKDVFGAFGDDVWCVGSCHGWLVMLDDEANPVIFNPFSRVHIQLPLIPVEFFKPIGRSKFAQIKKDFVSKAILFADPSHSNNFGVVVMIYGTLSSLAFCKQGDTTWTNFVGENRGYYDIICHDNRLYALRYNCSVEVWEFQSALPTKILSIEPTTTLKHVDGNLPRDKVSTQLYLVKTSSDFLIIQRTIGNFVNAEGDVVDESYLLSSSDTQPLVCPYRTKLFCVYKLDLGKKLLVKVESLKDQVVFLGGNQSMSLSSHDFSECVSNSIYFTDDRWSEMDVDYLYGGHDFGLFNLDDEEIRPIYHSDLEKFDPPPFWITPNPWMENNEQKFEKTYRAQWESLSLPAPDWVRFPVDLSSEVFAGVGPRLGLWWALNYLLWWVRSE</sequence>
<proteinExistence type="predicted"/>
<comment type="caution">
    <text evidence="2">The sequence shown here is derived from an EMBL/GenBank/DDBJ whole genome shotgun (WGS) entry which is preliminary data.</text>
</comment>
<dbReference type="PANTHER" id="PTHR44259:SF15">
    <property type="entry name" value="F-BOX PROTEIN KIB2-RELATED"/>
    <property type="match status" value="1"/>
</dbReference>
<dbReference type="SUPFAM" id="SSF81383">
    <property type="entry name" value="F-box domain"/>
    <property type="match status" value="1"/>
</dbReference>
<dbReference type="InterPro" id="IPR050942">
    <property type="entry name" value="F-box_BR-signaling"/>
</dbReference>